<dbReference type="Gene3D" id="1.10.10.10">
    <property type="entry name" value="Winged helix-like DNA-binding domain superfamily/Winged helix DNA-binding domain"/>
    <property type="match status" value="1"/>
</dbReference>
<dbReference type="InterPro" id="IPR016040">
    <property type="entry name" value="NAD(P)-bd_dom"/>
</dbReference>
<keyword evidence="11" id="KW-0863">Zinc-finger</keyword>
<dbReference type="GO" id="GO:0006357">
    <property type="term" value="P:regulation of transcription by RNA polymerase II"/>
    <property type="evidence" value="ECO:0007669"/>
    <property type="project" value="TreeGrafter"/>
</dbReference>
<evidence type="ECO:0000313" key="23">
    <source>
        <dbReference type="EMBL" id="OXU22649.1"/>
    </source>
</evidence>
<keyword evidence="15" id="KW-0805">Transcription regulation</keyword>
<dbReference type="Pfam" id="PF16363">
    <property type="entry name" value="GDP_Man_Dehyd"/>
    <property type="match status" value="1"/>
</dbReference>
<comment type="caution">
    <text evidence="23">The sequence shown here is derived from an EMBL/GenBank/DDBJ whole genome shotgun (WGS) entry which is preliminary data.</text>
</comment>
<feature type="region of interest" description="Disordered" evidence="21">
    <location>
        <begin position="805"/>
        <end position="828"/>
    </location>
</feature>
<feature type="compositionally biased region" description="Low complexity" evidence="21">
    <location>
        <begin position="528"/>
        <end position="538"/>
    </location>
</feature>
<dbReference type="Gene3D" id="3.30.60.60">
    <property type="entry name" value="N-acetyl transferase-like"/>
    <property type="match status" value="1"/>
</dbReference>
<organism evidence="23 24">
    <name type="scientific">Trichomalopsis sarcophagae</name>
    <dbReference type="NCBI Taxonomy" id="543379"/>
    <lineage>
        <taxon>Eukaryota</taxon>
        <taxon>Metazoa</taxon>
        <taxon>Ecdysozoa</taxon>
        <taxon>Arthropoda</taxon>
        <taxon>Hexapoda</taxon>
        <taxon>Insecta</taxon>
        <taxon>Pterygota</taxon>
        <taxon>Neoptera</taxon>
        <taxon>Endopterygota</taxon>
        <taxon>Hymenoptera</taxon>
        <taxon>Apocrita</taxon>
        <taxon>Proctotrupomorpha</taxon>
        <taxon>Chalcidoidea</taxon>
        <taxon>Pteromalidae</taxon>
        <taxon>Pteromalinae</taxon>
        <taxon>Trichomalopsis</taxon>
    </lineage>
</organism>
<evidence type="ECO:0000256" key="18">
    <source>
        <dbReference type="ARBA" id="ARBA00023328"/>
    </source>
</evidence>
<feature type="compositionally biased region" description="Polar residues" evidence="21">
    <location>
        <begin position="700"/>
        <end position="711"/>
    </location>
</feature>
<evidence type="ECO:0000313" key="24">
    <source>
        <dbReference type="Proteomes" id="UP000215335"/>
    </source>
</evidence>
<dbReference type="FunFam" id="1.10.10.10:FF:000092">
    <property type="entry name" value="Histone acetyltransferase"/>
    <property type="match status" value="1"/>
</dbReference>
<comment type="catalytic activity">
    <reaction evidence="20">
        <text>L-lysyl-[protein] + acetyl-CoA = N(6)-acetyl-L-lysyl-[protein] + CoA + H(+)</text>
        <dbReference type="Rhea" id="RHEA:45948"/>
        <dbReference type="Rhea" id="RHEA-COMP:9752"/>
        <dbReference type="Rhea" id="RHEA-COMP:10731"/>
        <dbReference type="ChEBI" id="CHEBI:15378"/>
        <dbReference type="ChEBI" id="CHEBI:29969"/>
        <dbReference type="ChEBI" id="CHEBI:57287"/>
        <dbReference type="ChEBI" id="CHEBI:57288"/>
        <dbReference type="ChEBI" id="CHEBI:61930"/>
        <dbReference type="EC" id="2.3.1.48"/>
    </reaction>
</comment>
<dbReference type="InterPro" id="IPR036060">
    <property type="entry name" value="Znf_C2H2C_sf"/>
</dbReference>
<feature type="domain" description="MYST-type HAT" evidence="22">
    <location>
        <begin position="869"/>
        <end position="1144"/>
    </location>
</feature>
<dbReference type="InterPro" id="IPR002515">
    <property type="entry name" value="Znf_C2H2C"/>
</dbReference>
<dbReference type="AlphaFoldDB" id="A0A232EWB1"/>
<evidence type="ECO:0000256" key="21">
    <source>
        <dbReference type="SAM" id="MobiDB-lite"/>
    </source>
</evidence>
<comment type="function">
    <text evidence="2">Catalyzes two distinct but analogous reactions: the reversible epimerization of UDP-glucose to UDP-galactose and the reversible epimerization of UDP-N-acetylglucosamine to UDP-N-acetylgalactosamine. The reaction with UDP-Gal plays a critical role in the Leloir pathway of galactose catabolism in which galactose is converted to the glycolytic intermediate glucose 6-phosphate. It contributes to the catabolism of dietary galactose and enables the endogenous biosynthesis of both UDP-Gal and UDP-GalNAc when exogenous sources are limited. Both UDP-sugar interconversions are important in the synthesis of glycoproteins and glycolipids.</text>
</comment>
<keyword evidence="14" id="KW-0007">Acetylation</keyword>
<dbReference type="Gene3D" id="3.90.25.10">
    <property type="entry name" value="UDP-galactose 4-epimerase, domain 1"/>
    <property type="match status" value="1"/>
</dbReference>
<dbReference type="InterPro" id="IPR016181">
    <property type="entry name" value="Acyl_CoA_acyltransferase"/>
</dbReference>
<evidence type="ECO:0000256" key="12">
    <source>
        <dbReference type="ARBA" id="ARBA00022833"/>
    </source>
</evidence>
<dbReference type="GO" id="GO:0005829">
    <property type="term" value="C:cytosol"/>
    <property type="evidence" value="ECO:0007669"/>
    <property type="project" value="UniProtKB-SubCell"/>
</dbReference>
<comment type="catalytic activity">
    <reaction evidence="1">
        <text>UDP-N-acetyl-alpha-D-glucosamine = UDP-N-acetyl-alpha-D-galactosamine</text>
        <dbReference type="Rhea" id="RHEA:20517"/>
        <dbReference type="ChEBI" id="CHEBI:57705"/>
        <dbReference type="ChEBI" id="CHEBI:67138"/>
        <dbReference type="EC" id="5.1.3.7"/>
    </reaction>
</comment>
<dbReference type="GO" id="GO:0003682">
    <property type="term" value="F:chromatin binding"/>
    <property type="evidence" value="ECO:0007669"/>
    <property type="project" value="TreeGrafter"/>
</dbReference>
<keyword evidence="16" id="KW-0804">Transcription</keyword>
<evidence type="ECO:0000256" key="7">
    <source>
        <dbReference type="ARBA" id="ARBA00022490"/>
    </source>
</evidence>
<evidence type="ECO:0000256" key="11">
    <source>
        <dbReference type="ARBA" id="ARBA00022771"/>
    </source>
</evidence>
<dbReference type="PROSITE" id="PS51802">
    <property type="entry name" value="ZF_CCHHC"/>
    <property type="match status" value="1"/>
</dbReference>
<dbReference type="SUPFAM" id="SSF103637">
    <property type="entry name" value="CCHHC domain"/>
    <property type="match status" value="1"/>
</dbReference>
<dbReference type="FunFam" id="3.40.630.30:FF:000001">
    <property type="entry name" value="Histone acetyltransferase"/>
    <property type="match status" value="1"/>
</dbReference>
<evidence type="ECO:0000256" key="13">
    <source>
        <dbReference type="ARBA" id="ARBA00022853"/>
    </source>
</evidence>
<dbReference type="InterPro" id="IPR036291">
    <property type="entry name" value="NAD(P)-bd_dom_sf"/>
</dbReference>
<reference evidence="23 24" key="1">
    <citation type="journal article" date="2017" name="Curr. Biol.">
        <title>The Evolution of Venom by Co-option of Single-Copy Genes.</title>
        <authorList>
            <person name="Martinson E.O."/>
            <person name="Mrinalini"/>
            <person name="Kelkar Y.D."/>
            <person name="Chang C.H."/>
            <person name="Werren J.H."/>
        </authorList>
    </citation>
    <scope>NUCLEOTIDE SEQUENCE [LARGE SCALE GENOMIC DNA]</scope>
    <source>
        <strain evidence="23 24">Alberta</strain>
        <tissue evidence="23">Whole body</tissue>
    </source>
</reference>
<dbReference type="CDD" id="cd05247">
    <property type="entry name" value="UDP_G4E_1_SDR_e"/>
    <property type="match status" value="1"/>
</dbReference>
<feature type="compositionally biased region" description="Low complexity" evidence="21">
    <location>
        <begin position="478"/>
        <end position="493"/>
    </location>
</feature>
<evidence type="ECO:0000256" key="5">
    <source>
        <dbReference type="ARBA" id="ARBA00004584"/>
    </source>
</evidence>
<dbReference type="Gene3D" id="3.40.630.30">
    <property type="match status" value="1"/>
</dbReference>
<dbReference type="GO" id="GO:0003974">
    <property type="term" value="F:UDP-N-acetylglucosamine 4-epimerase activity"/>
    <property type="evidence" value="ECO:0007669"/>
    <property type="project" value="UniProtKB-EC"/>
</dbReference>
<keyword evidence="13" id="KW-0156">Chromatin regulator</keyword>
<dbReference type="InterPro" id="IPR002717">
    <property type="entry name" value="HAT_MYST-type"/>
</dbReference>
<name>A0A232EWB1_9HYME</name>
<evidence type="ECO:0000256" key="14">
    <source>
        <dbReference type="ARBA" id="ARBA00022990"/>
    </source>
</evidence>
<keyword evidence="24" id="KW-1185">Reference proteome</keyword>
<evidence type="ECO:0000256" key="15">
    <source>
        <dbReference type="ARBA" id="ARBA00023015"/>
    </source>
</evidence>
<evidence type="ECO:0000256" key="8">
    <source>
        <dbReference type="ARBA" id="ARBA00022679"/>
    </source>
</evidence>
<evidence type="ECO:0000256" key="1">
    <source>
        <dbReference type="ARBA" id="ARBA00000014"/>
    </source>
</evidence>
<dbReference type="InterPro" id="IPR005886">
    <property type="entry name" value="UDP_G4E"/>
</dbReference>
<dbReference type="GO" id="GO:0010484">
    <property type="term" value="F:histone H3 acetyltransferase activity"/>
    <property type="evidence" value="ECO:0007669"/>
    <property type="project" value="TreeGrafter"/>
</dbReference>
<feature type="compositionally biased region" description="Low complexity" evidence="21">
    <location>
        <begin position="682"/>
        <end position="699"/>
    </location>
</feature>
<evidence type="ECO:0000256" key="17">
    <source>
        <dbReference type="ARBA" id="ARBA00023242"/>
    </source>
</evidence>
<dbReference type="STRING" id="543379.A0A232EWB1"/>
<comment type="similarity">
    <text evidence="6 20">Belongs to the MYST (SAS/MOZ) family.</text>
</comment>
<feature type="active site" description="Proton donor/acceptor" evidence="19">
    <location>
        <position position="1045"/>
    </location>
</feature>
<dbReference type="GO" id="GO:0008270">
    <property type="term" value="F:zinc ion binding"/>
    <property type="evidence" value="ECO:0007669"/>
    <property type="project" value="UniProtKB-KW"/>
</dbReference>
<dbReference type="NCBIfam" id="TIGR01179">
    <property type="entry name" value="galE"/>
    <property type="match status" value="1"/>
</dbReference>
<feature type="compositionally biased region" description="Basic and acidic residues" evidence="21">
    <location>
        <begin position="814"/>
        <end position="827"/>
    </location>
</feature>
<keyword evidence="17 20" id="KW-0539">Nucleus</keyword>
<dbReference type="Pfam" id="PF01853">
    <property type="entry name" value="MOZ_SAS"/>
    <property type="match status" value="1"/>
</dbReference>
<keyword evidence="7" id="KW-0963">Cytoplasm</keyword>
<dbReference type="SUPFAM" id="SSF55729">
    <property type="entry name" value="Acyl-CoA N-acyltransferases (Nat)"/>
    <property type="match status" value="1"/>
</dbReference>
<keyword evidence="18" id="KW-0137">Centromere</keyword>
<feature type="compositionally biased region" description="Basic residues" evidence="21">
    <location>
        <begin position="637"/>
        <end position="649"/>
    </location>
</feature>
<dbReference type="GO" id="GO:0000775">
    <property type="term" value="C:chromosome, centromeric region"/>
    <property type="evidence" value="ECO:0007669"/>
    <property type="project" value="UniProtKB-SubCell"/>
</dbReference>
<keyword evidence="8" id="KW-0808">Transferase</keyword>
<evidence type="ECO:0000259" key="22">
    <source>
        <dbReference type="PROSITE" id="PS51726"/>
    </source>
</evidence>
<dbReference type="SUPFAM" id="SSF51735">
    <property type="entry name" value="NAD(P)-binding Rossmann-fold domains"/>
    <property type="match status" value="1"/>
</dbReference>
<dbReference type="EMBL" id="NNAY01001884">
    <property type="protein sequence ID" value="OXU22649.1"/>
    <property type="molecule type" value="Genomic_DNA"/>
</dbReference>
<gene>
    <name evidence="23" type="ORF">TSAR_007718</name>
</gene>
<dbReference type="Pfam" id="PF17772">
    <property type="entry name" value="zf-MYST"/>
    <property type="match status" value="1"/>
</dbReference>
<evidence type="ECO:0000256" key="9">
    <source>
        <dbReference type="ARBA" id="ARBA00022705"/>
    </source>
</evidence>
<dbReference type="GO" id="GO:0006260">
    <property type="term" value="P:DNA replication"/>
    <property type="evidence" value="ECO:0007669"/>
    <property type="project" value="UniProtKB-KW"/>
</dbReference>
<dbReference type="FunFam" id="3.30.60.60:FF:000001">
    <property type="entry name" value="Histone acetyltransferase"/>
    <property type="match status" value="1"/>
</dbReference>
<evidence type="ECO:0000256" key="6">
    <source>
        <dbReference type="ARBA" id="ARBA00010107"/>
    </source>
</evidence>
<keyword evidence="12" id="KW-0862">Zinc</keyword>
<dbReference type="GO" id="GO:0003712">
    <property type="term" value="F:transcription coregulator activity"/>
    <property type="evidence" value="ECO:0007669"/>
    <property type="project" value="TreeGrafter"/>
</dbReference>
<dbReference type="PANTHER" id="PTHR10615">
    <property type="entry name" value="HISTONE ACETYLTRANSFERASE"/>
    <property type="match status" value="1"/>
</dbReference>
<protein>
    <recommendedName>
        <fullName evidence="20">Histone acetyltransferase</fullName>
        <ecNumber evidence="20">2.3.1.48</ecNumber>
    </recommendedName>
</protein>
<dbReference type="NCBIfam" id="NF007956">
    <property type="entry name" value="PRK10675.1"/>
    <property type="match status" value="1"/>
</dbReference>
<dbReference type="EC" id="2.3.1.48" evidence="20"/>
<keyword evidence="10" id="KW-0479">Metal-binding</keyword>
<evidence type="ECO:0000256" key="2">
    <source>
        <dbReference type="ARBA" id="ARBA00002760"/>
    </source>
</evidence>
<dbReference type="GO" id="GO:0045815">
    <property type="term" value="P:transcription initiation-coupled chromatin remodeling"/>
    <property type="evidence" value="ECO:0007669"/>
    <property type="project" value="UniProtKB-ARBA"/>
</dbReference>
<dbReference type="InterPro" id="IPR036388">
    <property type="entry name" value="WH-like_DNA-bd_sf"/>
</dbReference>
<evidence type="ECO:0000256" key="4">
    <source>
        <dbReference type="ARBA" id="ARBA00004514"/>
    </source>
</evidence>
<dbReference type="GO" id="GO:0036409">
    <property type="term" value="C:histone H3-K14 acetyltransferase complex"/>
    <property type="evidence" value="ECO:0007669"/>
    <property type="project" value="TreeGrafter"/>
</dbReference>
<dbReference type="OrthoDB" id="787137at2759"/>
<dbReference type="GO" id="GO:0010485">
    <property type="term" value="F:histone H4 acetyltransferase activity"/>
    <property type="evidence" value="ECO:0007669"/>
    <property type="project" value="TreeGrafter"/>
</dbReference>
<feature type="compositionally biased region" description="Acidic residues" evidence="21">
    <location>
        <begin position="613"/>
        <end position="630"/>
    </location>
</feature>
<accession>A0A232EWB1</accession>
<dbReference type="Gene3D" id="4.10.320.30">
    <property type="match status" value="1"/>
</dbReference>
<keyword evidence="9" id="KW-0235">DNA replication</keyword>
<evidence type="ECO:0000256" key="3">
    <source>
        <dbReference type="ARBA" id="ARBA00004123"/>
    </source>
</evidence>
<feature type="region of interest" description="Disordered" evidence="21">
    <location>
        <begin position="338"/>
        <end position="715"/>
    </location>
</feature>
<dbReference type="InterPro" id="IPR040706">
    <property type="entry name" value="Zf-MYST"/>
</dbReference>
<dbReference type="GO" id="GO:0006012">
    <property type="term" value="P:galactose metabolic process"/>
    <property type="evidence" value="ECO:0007669"/>
    <property type="project" value="InterPro"/>
</dbReference>
<comment type="subcellular location">
    <subcellularLocation>
        <location evidence="5">Chromosome</location>
        <location evidence="5">Centromere</location>
    </subcellularLocation>
    <subcellularLocation>
        <location evidence="4">Cytoplasm</location>
        <location evidence="4">Cytosol</location>
    </subcellularLocation>
    <subcellularLocation>
        <location evidence="3 20">Nucleus</location>
    </subcellularLocation>
</comment>
<dbReference type="Proteomes" id="UP000215335">
    <property type="component" value="Unassembled WGS sequence"/>
</dbReference>
<proteinExistence type="inferred from homology"/>
<evidence type="ECO:0000256" key="10">
    <source>
        <dbReference type="ARBA" id="ARBA00022723"/>
    </source>
</evidence>
<dbReference type="InterPro" id="IPR050603">
    <property type="entry name" value="MYST_HAT"/>
</dbReference>
<feature type="compositionally biased region" description="Low complexity" evidence="21">
    <location>
        <begin position="393"/>
        <end position="406"/>
    </location>
</feature>
<evidence type="ECO:0000256" key="19">
    <source>
        <dbReference type="PIRSR" id="PIRSR602717-51"/>
    </source>
</evidence>
<sequence>MADETRNILVTGGAGYIGSHTVLELLNADFQVVVIDNLSNAFQGKGSEKPECILRVEKLTNKQVIFINCDITNKQAISDIFKKYKFFCVIHFAALKAVGESCTIPLEYYKVNVGGTLNLLEVMRENNVKRFIYSSSATVYGVPEKLPLTEDMKTGDCTNPYGKTKFMMEEILKDLCNSDKTWSVISLRYFNPVGAHPSGEIGEDPNGIPNNLMPFVAQVSVGKREFLSIYGNDYDTPDGTGVRDYIHIMDLASGHMKALIYQKTKNPTGFQAINLGSGNGYSVLEMINAFEKASGKKIPYKIVERRSGDIASSYADAKLAKQLLDWVAVKNIDDMSAARHVKSKNETNPPPVEAKGKEKAAPKSRPVVYSSESEEPPVKGKQPPAKRKPPAKPKATATVAPVVKQQKPASKPTPPAAQHKNTLPSKPVNKVNKFPASITSSAKSGDKNAKSSSEPAQKKLKKKSIFSPENSSESDSGVPVKSPSKKVVSNSVNAAQSQPQQAKVKPTEQKSRPPVANRPSLVTKQPVKSESSASSKSSGGSGGSGSSSSDSSSESESSESEASSQPQPKKKEPQPTSRPAPIANSPTKRAATSIATVKPQKSIKRQNTIKSEDDSENADSDKDMEDNAEEEQSKPAAKGKRKLQARKGKTQPPPIKTLASDSESDAADSKRSISKSPGKRPAQSLSSRQLGLSRSASGSIPTKGQSSSSRMRSVKERECPLAPACDSRGHLSGRFDVHFTLEACPMYHNTSPQGCIEFYKERKKRDDERKRVIISMGKKSPKGGYQTNEQRNYQLKIKELRSKFKGPLADGNESDSKGETQGIDKNRQPALVGLTSDYDLKLFLEAQAAASEKIEKDLKELEFEGEGRNGGIGTRCVEMGKWEMEVWYQSPYPEEYSRAPKLYLCEYCLKYAKSRQVLRRHREKCVWRHPPGHEVYRKEKIGVWEVDGRRYKLYCQNLCLLAKFFLDHKTLYYDVEPFLFYVMTINDSEGCHTVGYFSKEKSSNNNYNVSCILTLPPYQRQGYGRLLIDFSYLLTRVENKIGSPEKPLSDLGLISYRSYWKDVLLQYLCNFGGKEISVKDISKEMAIDSSDIVSTLQALGMMKYWKGKHIILKKQDVIDDYKERVKRRGTVYKEIDPECLKWSPFQPPKTPSASS</sequence>
<dbReference type="GO" id="GO:1902035">
    <property type="term" value="P:positive regulation of hematopoietic stem cell proliferation"/>
    <property type="evidence" value="ECO:0007669"/>
    <property type="project" value="UniProtKB-ARBA"/>
</dbReference>
<dbReference type="PROSITE" id="PS51726">
    <property type="entry name" value="MYST_HAT"/>
    <property type="match status" value="1"/>
</dbReference>
<feature type="compositionally biased region" description="Low complexity" evidence="21">
    <location>
        <begin position="546"/>
        <end position="567"/>
    </location>
</feature>
<dbReference type="Gene3D" id="3.40.50.720">
    <property type="entry name" value="NAD(P)-binding Rossmann-like Domain"/>
    <property type="match status" value="1"/>
</dbReference>
<dbReference type="PANTHER" id="PTHR10615:SF161">
    <property type="entry name" value="HISTONE ACETYLTRANSFERASE KAT7"/>
    <property type="match status" value="1"/>
</dbReference>
<evidence type="ECO:0000256" key="20">
    <source>
        <dbReference type="RuleBase" id="RU361211"/>
    </source>
</evidence>
<dbReference type="Pfam" id="PF01530">
    <property type="entry name" value="zf-C2HC"/>
    <property type="match status" value="1"/>
</dbReference>
<dbReference type="GO" id="GO:0003978">
    <property type="term" value="F:UDP-glucose 4-epimerase activity"/>
    <property type="evidence" value="ECO:0007669"/>
    <property type="project" value="InterPro"/>
</dbReference>
<dbReference type="CDD" id="cd04301">
    <property type="entry name" value="NAT_SF"/>
    <property type="match status" value="1"/>
</dbReference>
<evidence type="ECO:0000256" key="16">
    <source>
        <dbReference type="ARBA" id="ARBA00023163"/>
    </source>
</evidence>